<reference evidence="5" key="1">
    <citation type="submission" date="2018-11" db="EMBL/GenBank/DDBJ databases">
        <authorList>
            <person name="Alioto T."/>
            <person name="Alioto T."/>
        </authorList>
    </citation>
    <scope>NUCLEOTIDE SEQUENCE</scope>
</reference>
<dbReference type="PROSITE" id="PS51720">
    <property type="entry name" value="G_AIG1"/>
    <property type="match status" value="2"/>
</dbReference>
<dbReference type="AlphaFoldDB" id="A0A8B6GWW9"/>
<accession>A0A8B6GWW9</accession>
<evidence type="ECO:0000259" key="4">
    <source>
        <dbReference type="PROSITE" id="PS51720"/>
    </source>
</evidence>
<sequence>NQLRLFRSLTERYYNVTMASREEIRIVLIGKTGSGKSSTANTITGKAETFKECCGFDSKTKKMQCEKVERFGNILKVVDTPGLFENRKSQMDDKDVIDEIKTAFIHLSPGPHAIILVLSGTTRYSDQDRETANIFTTLLGKDMVSYLFVVFTGGDEIKRQGIDIDKMIRTSQQDDLKDLLKLCEGRYLAFDNRANNEDSEKQVKSLIDLILANIKKNGGNHYSNKLFTTIDKYLQLGFDVADNPKLNGACLIYLKKLKGSTKQGQAKLRILLFGLQGSGVSSTANTIVGESRFKTGLAFKPVTNYCQREACEVFGRNVEIIDTPGFPNEINVDAVNNAFSSLKLGFEMLAPGPNVFLLILPIQRYSDDSKIMVECLDKYDDIRKHVIVIFTCLDKVEQSLEKTKQDVIASESLRELLQFASGRFILFNNRIADRNQVKNLLGIAEEVVMKNCSNCIDSRIFNERSAIEMNRIVDGNNETWCAFVLKSLRARCNIL</sequence>
<evidence type="ECO:0000313" key="6">
    <source>
        <dbReference type="Proteomes" id="UP000596742"/>
    </source>
</evidence>
<keyword evidence="2" id="KW-0547">Nucleotide-binding</keyword>
<keyword evidence="6" id="KW-1185">Reference proteome</keyword>
<dbReference type="InterPro" id="IPR027417">
    <property type="entry name" value="P-loop_NTPase"/>
</dbReference>
<evidence type="ECO:0000256" key="2">
    <source>
        <dbReference type="ARBA" id="ARBA00022741"/>
    </source>
</evidence>
<gene>
    <name evidence="5" type="ORF">MGAL_10B018811</name>
</gene>
<dbReference type="EMBL" id="UYJE01009110">
    <property type="protein sequence ID" value="VDI70135.1"/>
    <property type="molecule type" value="Genomic_DNA"/>
</dbReference>
<organism evidence="5 6">
    <name type="scientific">Mytilus galloprovincialis</name>
    <name type="common">Mediterranean mussel</name>
    <dbReference type="NCBI Taxonomy" id="29158"/>
    <lineage>
        <taxon>Eukaryota</taxon>
        <taxon>Metazoa</taxon>
        <taxon>Spiralia</taxon>
        <taxon>Lophotrochozoa</taxon>
        <taxon>Mollusca</taxon>
        <taxon>Bivalvia</taxon>
        <taxon>Autobranchia</taxon>
        <taxon>Pteriomorphia</taxon>
        <taxon>Mytilida</taxon>
        <taxon>Mytiloidea</taxon>
        <taxon>Mytilidae</taxon>
        <taxon>Mytilinae</taxon>
        <taxon>Mytilus</taxon>
    </lineage>
</organism>
<dbReference type="PANTHER" id="PTHR10903:SF184">
    <property type="entry name" value="GTP-BINDING PROTEIN A"/>
    <property type="match status" value="1"/>
</dbReference>
<dbReference type="FunFam" id="3.40.50.300:FF:000366">
    <property type="entry name" value="GTPase, IMAP family member 2"/>
    <property type="match status" value="1"/>
</dbReference>
<feature type="domain" description="AIG1-type G" evidence="4">
    <location>
        <begin position="21"/>
        <end position="231"/>
    </location>
</feature>
<protein>
    <recommendedName>
        <fullName evidence="4">AIG1-type G domain-containing protein</fullName>
    </recommendedName>
</protein>
<dbReference type="Proteomes" id="UP000596742">
    <property type="component" value="Unassembled WGS sequence"/>
</dbReference>
<evidence type="ECO:0000313" key="5">
    <source>
        <dbReference type="EMBL" id="VDI70135.1"/>
    </source>
</evidence>
<comment type="caution">
    <text evidence="5">The sequence shown here is derived from an EMBL/GenBank/DDBJ whole genome shotgun (WGS) entry which is preliminary data.</text>
</comment>
<evidence type="ECO:0000256" key="1">
    <source>
        <dbReference type="ARBA" id="ARBA00008535"/>
    </source>
</evidence>
<proteinExistence type="inferred from homology"/>
<dbReference type="OrthoDB" id="10061751at2759"/>
<dbReference type="GO" id="GO:0005525">
    <property type="term" value="F:GTP binding"/>
    <property type="evidence" value="ECO:0007669"/>
    <property type="project" value="UniProtKB-KW"/>
</dbReference>
<evidence type="ECO:0000256" key="3">
    <source>
        <dbReference type="ARBA" id="ARBA00023134"/>
    </source>
</evidence>
<dbReference type="InterPro" id="IPR006703">
    <property type="entry name" value="G_AIG1"/>
</dbReference>
<name>A0A8B6GWW9_MYTGA</name>
<dbReference type="Gene3D" id="3.40.50.300">
    <property type="entry name" value="P-loop containing nucleotide triphosphate hydrolases"/>
    <property type="match status" value="2"/>
</dbReference>
<keyword evidence="3" id="KW-0342">GTP-binding</keyword>
<dbReference type="Pfam" id="PF04548">
    <property type="entry name" value="AIG1"/>
    <property type="match status" value="2"/>
</dbReference>
<dbReference type="SUPFAM" id="SSF52540">
    <property type="entry name" value="P-loop containing nucleoside triphosphate hydrolases"/>
    <property type="match status" value="2"/>
</dbReference>
<comment type="similarity">
    <text evidence="1">Belongs to the TRAFAC class TrmE-Era-EngA-EngB-Septin-like GTPase superfamily. AIG1/Toc34/Toc159-like paraseptin GTPase family. IAN subfamily.</text>
</comment>
<feature type="non-terminal residue" evidence="5">
    <location>
        <position position="495"/>
    </location>
</feature>
<feature type="domain" description="AIG1-type G" evidence="4">
    <location>
        <begin position="265"/>
        <end position="465"/>
    </location>
</feature>
<dbReference type="PANTHER" id="PTHR10903">
    <property type="entry name" value="GTPASE, IMAP FAMILY MEMBER-RELATED"/>
    <property type="match status" value="1"/>
</dbReference>
<dbReference type="InterPro" id="IPR045058">
    <property type="entry name" value="GIMA/IAN/Toc"/>
</dbReference>